<reference evidence="1 2" key="1">
    <citation type="submission" date="2021-01" db="EMBL/GenBank/DDBJ databases">
        <title>Whole genome shotgun sequence of Catellatospora bangladeshensis NBRC 107357.</title>
        <authorList>
            <person name="Komaki H."/>
            <person name="Tamura T."/>
        </authorList>
    </citation>
    <scope>NUCLEOTIDE SEQUENCE [LARGE SCALE GENOMIC DNA]</scope>
    <source>
        <strain evidence="1 2">NBRC 107357</strain>
    </source>
</reference>
<protein>
    <submittedName>
        <fullName evidence="1">Uncharacterized protein</fullName>
    </submittedName>
</protein>
<gene>
    <name evidence="1" type="ORF">Cba03nite_79010</name>
</gene>
<organism evidence="1 2">
    <name type="scientific">Catellatospora bangladeshensis</name>
    <dbReference type="NCBI Taxonomy" id="310355"/>
    <lineage>
        <taxon>Bacteria</taxon>
        <taxon>Bacillati</taxon>
        <taxon>Actinomycetota</taxon>
        <taxon>Actinomycetes</taxon>
        <taxon>Micromonosporales</taxon>
        <taxon>Micromonosporaceae</taxon>
        <taxon>Catellatospora</taxon>
    </lineage>
</organism>
<dbReference type="EMBL" id="BONF01000099">
    <property type="protein sequence ID" value="GIF86552.1"/>
    <property type="molecule type" value="Genomic_DNA"/>
</dbReference>
<dbReference type="Proteomes" id="UP000601223">
    <property type="component" value="Unassembled WGS sequence"/>
</dbReference>
<accession>A0A8J3JKI7</accession>
<comment type="caution">
    <text evidence="1">The sequence shown here is derived from an EMBL/GenBank/DDBJ whole genome shotgun (WGS) entry which is preliminary data.</text>
</comment>
<name>A0A8J3JKI7_9ACTN</name>
<keyword evidence="2" id="KW-1185">Reference proteome</keyword>
<dbReference type="AlphaFoldDB" id="A0A8J3JKI7"/>
<sequence>MADMSPLAVAPDDVWLSLLGVAPQTEEISGDEYVRELRVPISKAEELHLTWDETDQSVRIRLTSGPNVIADLFREQSTRLAAEANGPRRFVVLEYRAEGCTGSTRIQVQPTFSITDTFLRT</sequence>
<proteinExistence type="predicted"/>
<evidence type="ECO:0000313" key="1">
    <source>
        <dbReference type="EMBL" id="GIF86552.1"/>
    </source>
</evidence>
<evidence type="ECO:0000313" key="2">
    <source>
        <dbReference type="Proteomes" id="UP000601223"/>
    </source>
</evidence>